<sequence length="156" mass="16869">MPQTPQQNMRRGHSQPHPSESALKLTHKVHASYKGDELWAHIQLTDSMKPKTHPFHNLCVLQSPNEGTVAVNVEVALTHKCLRGAYANDDGTVSLADITPSISIKCCCCCYCGCCGTKLGRRKMTGGSKPTPSMEEDGATIVAKEDLSGVNGWDCT</sequence>
<accession>A0A0R3VY01</accession>
<gene>
    <name evidence="2" type="ORF">TASK_LOCUS2296</name>
</gene>
<dbReference type="AlphaFoldDB" id="A0A0R3VY01"/>
<evidence type="ECO:0000256" key="1">
    <source>
        <dbReference type="SAM" id="MobiDB-lite"/>
    </source>
</evidence>
<dbReference type="Proteomes" id="UP000282613">
    <property type="component" value="Unassembled WGS sequence"/>
</dbReference>
<reference evidence="4" key="1">
    <citation type="submission" date="2017-02" db="UniProtKB">
        <authorList>
            <consortium name="WormBaseParasite"/>
        </authorList>
    </citation>
    <scope>IDENTIFICATION</scope>
</reference>
<dbReference type="EMBL" id="UYRS01001394">
    <property type="protein sequence ID" value="VDK24796.1"/>
    <property type="molecule type" value="Genomic_DNA"/>
</dbReference>
<feature type="region of interest" description="Disordered" evidence="1">
    <location>
        <begin position="1"/>
        <end position="21"/>
    </location>
</feature>
<dbReference type="WBParaSite" id="TASK_0000229501-mRNA-1">
    <property type="protein sequence ID" value="TASK_0000229501-mRNA-1"/>
    <property type="gene ID" value="TASK_0000229501"/>
</dbReference>
<reference evidence="2 3" key="2">
    <citation type="submission" date="2018-11" db="EMBL/GenBank/DDBJ databases">
        <authorList>
            <consortium name="Pathogen Informatics"/>
        </authorList>
    </citation>
    <scope>NUCLEOTIDE SEQUENCE [LARGE SCALE GENOMIC DNA]</scope>
</reference>
<protein>
    <submittedName>
        <fullName evidence="2 4">Uncharacterized protein</fullName>
    </submittedName>
</protein>
<evidence type="ECO:0000313" key="4">
    <source>
        <dbReference type="WBParaSite" id="TASK_0000229501-mRNA-1"/>
    </source>
</evidence>
<keyword evidence="3" id="KW-1185">Reference proteome</keyword>
<name>A0A0R3VY01_TAEAS</name>
<proteinExistence type="predicted"/>
<evidence type="ECO:0000313" key="3">
    <source>
        <dbReference type="Proteomes" id="UP000282613"/>
    </source>
</evidence>
<evidence type="ECO:0000313" key="2">
    <source>
        <dbReference type="EMBL" id="VDK24796.1"/>
    </source>
</evidence>
<organism evidence="4">
    <name type="scientific">Taenia asiatica</name>
    <name type="common">Asian tapeworm</name>
    <dbReference type="NCBI Taxonomy" id="60517"/>
    <lineage>
        <taxon>Eukaryota</taxon>
        <taxon>Metazoa</taxon>
        <taxon>Spiralia</taxon>
        <taxon>Lophotrochozoa</taxon>
        <taxon>Platyhelminthes</taxon>
        <taxon>Cestoda</taxon>
        <taxon>Eucestoda</taxon>
        <taxon>Cyclophyllidea</taxon>
        <taxon>Taeniidae</taxon>
        <taxon>Taenia</taxon>
    </lineage>
</organism>